<dbReference type="PANTHER" id="PTHR10953">
    <property type="entry name" value="UBIQUITIN-ACTIVATING ENZYME E1"/>
    <property type="match status" value="1"/>
</dbReference>
<dbReference type="FunFam" id="3.40.50.720:FF:000080">
    <property type="entry name" value="Thiazole biosynthesis adenylyltransferase ThiF"/>
    <property type="match status" value="1"/>
</dbReference>
<dbReference type="PATRIC" id="fig|1423.173.peg.1303"/>
<dbReference type="STRING" id="483913.AN935_07450"/>
<feature type="domain" description="THIF-type NAD/FAD binding fold" evidence="2">
    <location>
        <begin position="5"/>
        <end position="241"/>
    </location>
</feature>
<protein>
    <submittedName>
        <fullName evidence="4">Molybdopterin-synthase adenylyltransferase MoeB</fullName>
    </submittedName>
    <submittedName>
        <fullName evidence="3">Thiamine/molybdopterin biosynthesis MoeB-like protein</fullName>
    </submittedName>
</protein>
<accession>A0A0C3F9H7</accession>
<sequence>MEERYSRQIRFKQIGEEGQKRLADSHVLIVGAGALGTAGAEGLSRAGVGTITIIDRDYVEWSNLQRQQLYTESDAKLRMPKAMAAKEHLSAINSEIHIEAYVTEGTAETLEPLIEKADVVIDATDNFETRMLINDLAQKTKTPWVYGACVSSQGMFMTVIPGETPCLSCLFEQIPVGGATCDTAGIIPPAVHIVSAYQQAEALKLLTGQIEAIQRGFVTFDVWNNSHMKINVNHVRREECPSCGANAVYPYLQDWNTPKAAVLCGRDTVQVRSESLKRIPKQELIKRLKAIGKVEANAFLLHIFYEDFRIVIFNDGRALVHGTNDVKEANSVLARVIGL</sequence>
<dbReference type="InterPro" id="IPR035985">
    <property type="entry name" value="Ubiquitin-activating_enz"/>
</dbReference>
<dbReference type="SUPFAM" id="SSF69572">
    <property type="entry name" value="Activating enzymes of the ubiquitin-like proteins"/>
    <property type="match status" value="1"/>
</dbReference>
<evidence type="ECO:0000313" key="4">
    <source>
        <dbReference type="EMBL" id="WHM21087.1"/>
    </source>
</evidence>
<dbReference type="Proteomes" id="UP001229422">
    <property type="component" value="Chromosome"/>
</dbReference>
<evidence type="ECO:0000313" key="5">
    <source>
        <dbReference type="Proteomes" id="UP000032247"/>
    </source>
</evidence>
<dbReference type="GO" id="GO:0016779">
    <property type="term" value="F:nucleotidyltransferase activity"/>
    <property type="evidence" value="ECO:0007669"/>
    <property type="project" value="UniProtKB-KW"/>
</dbReference>
<proteinExistence type="inferred from homology"/>
<dbReference type="InterPro" id="IPR000594">
    <property type="entry name" value="ThiF_NAD_FAD-bd"/>
</dbReference>
<dbReference type="GO" id="GO:0008146">
    <property type="term" value="F:sulfotransferase activity"/>
    <property type="evidence" value="ECO:0007669"/>
    <property type="project" value="TreeGrafter"/>
</dbReference>
<dbReference type="Gene3D" id="3.40.50.720">
    <property type="entry name" value="NAD(P)-binding Rossmann-like Domain"/>
    <property type="match status" value="1"/>
</dbReference>
<name>A0A0C3F9H7_BACIU</name>
<evidence type="ECO:0000256" key="1">
    <source>
        <dbReference type="ARBA" id="ARBA00009919"/>
    </source>
</evidence>
<dbReference type="Pfam" id="PF00899">
    <property type="entry name" value="ThiF"/>
    <property type="match status" value="1"/>
</dbReference>
<dbReference type="RefSeq" id="WP_041335765.1">
    <property type="nucleotide sequence ID" value="NZ_CAJNQI010000002.1"/>
</dbReference>
<organism evidence="3 5">
    <name type="scientific">Bacillus subtilis</name>
    <dbReference type="NCBI Taxonomy" id="1423"/>
    <lineage>
        <taxon>Bacteria</taxon>
        <taxon>Bacillati</taxon>
        <taxon>Bacillota</taxon>
        <taxon>Bacilli</taxon>
        <taxon>Bacillales</taxon>
        <taxon>Bacillaceae</taxon>
        <taxon>Bacillus</taxon>
    </lineage>
</organism>
<dbReference type="GO" id="GO:0004792">
    <property type="term" value="F:thiosulfate-cyanide sulfurtransferase activity"/>
    <property type="evidence" value="ECO:0007669"/>
    <property type="project" value="TreeGrafter"/>
</dbReference>
<dbReference type="InterPro" id="IPR045886">
    <property type="entry name" value="ThiF/MoeB/HesA"/>
</dbReference>
<reference evidence="4" key="2">
    <citation type="submission" date="2023-05" db="EMBL/GenBank/DDBJ databases">
        <title>Complete genome sequence of Bacillus subtilis SRCM117797 isolated from Soybean paste.</title>
        <authorList>
            <person name="Abraha H.B."/>
            <person name="Kim K.-P."/>
            <person name="Ryu M.-S."/>
            <person name="Jeong D.-Y."/>
        </authorList>
    </citation>
    <scope>NUCLEOTIDE SEQUENCE</scope>
    <source>
        <strain evidence="4">SRCM117797</strain>
    </source>
</reference>
<dbReference type="GO" id="GO:0008641">
    <property type="term" value="F:ubiquitin-like modifier activating enzyme activity"/>
    <property type="evidence" value="ECO:0007669"/>
    <property type="project" value="InterPro"/>
</dbReference>
<comment type="similarity">
    <text evidence="1">Belongs to the HesA/MoeB/ThiF family.</text>
</comment>
<dbReference type="Proteomes" id="UP000032247">
    <property type="component" value="Unassembled WGS sequence"/>
</dbReference>
<keyword evidence="4" id="KW-0808">Transferase</keyword>
<reference evidence="3 5" key="1">
    <citation type="submission" date="2014-12" db="EMBL/GenBank/DDBJ databases">
        <title>Comparative genome analysis of Bacillus coagulans HM-08, Clostridium butyricum HM-68, Bacillus subtilis HM-66 and Bacillus licheniformis BL-09.</title>
        <authorList>
            <person name="Zhang H."/>
        </authorList>
    </citation>
    <scope>NUCLEOTIDE SEQUENCE [LARGE SCALE GENOMIC DNA]</scope>
    <source>
        <strain evidence="3 5">HM-66</strain>
    </source>
</reference>
<dbReference type="EMBL" id="JXBC01000002">
    <property type="protein sequence ID" value="KIU12420.1"/>
    <property type="molecule type" value="Genomic_DNA"/>
</dbReference>
<keyword evidence="4" id="KW-0548">Nucleotidyltransferase</keyword>
<dbReference type="AlphaFoldDB" id="A0A0C3F9H7"/>
<evidence type="ECO:0000313" key="3">
    <source>
        <dbReference type="EMBL" id="KIU12420.1"/>
    </source>
</evidence>
<dbReference type="NCBIfam" id="NF009123">
    <property type="entry name" value="PRK12475.1"/>
    <property type="match status" value="1"/>
</dbReference>
<dbReference type="CDD" id="cd00757">
    <property type="entry name" value="ThiF_MoeB_HesA_family"/>
    <property type="match status" value="1"/>
</dbReference>
<dbReference type="EMBL" id="CP125292">
    <property type="protein sequence ID" value="WHM21087.1"/>
    <property type="molecule type" value="Genomic_DNA"/>
</dbReference>
<gene>
    <name evidence="4" type="primary">moeB</name>
    <name evidence="4" type="ORF">QL281_20305</name>
    <name evidence="3" type="ORF">SC09_Contig19orf00896</name>
</gene>
<evidence type="ECO:0000259" key="2">
    <source>
        <dbReference type="Pfam" id="PF00899"/>
    </source>
</evidence>
<dbReference type="GO" id="GO:0005829">
    <property type="term" value="C:cytosol"/>
    <property type="evidence" value="ECO:0007669"/>
    <property type="project" value="TreeGrafter"/>
</dbReference>
<dbReference type="PANTHER" id="PTHR10953:SF102">
    <property type="entry name" value="ADENYLYLTRANSFERASE AND SULFURTRANSFERASE MOCS3"/>
    <property type="match status" value="1"/>
</dbReference>